<sequence length="69" mass="7781">MLPPTIPHHHYIFLMSVLKYARIITPDSLKIASTSARLTSSDSKTGGLYPFLNHSFPMTSEIEILCFRS</sequence>
<organism evidence="1 2">
    <name type="scientific">Nelumbo nucifera</name>
    <name type="common">Sacred lotus</name>
    <dbReference type="NCBI Taxonomy" id="4432"/>
    <lineage>
        <taxon>Eukaryota</taxon>
        <taxon>Viridiplantae</taxon>
        <taxon>Streptophyta</taxon>
        <taxon>Embryophyta</taxon>
        <taxon>Tracheophyta</taxon>
        <taxon>Spermatophyta</taxon>
        <taxon>Magnoliopsida</taxon>
        <taxon>Proteales</taxon>
        <taxon>Nelumbonaceae</taxon>
        <taxon>Nelumbo</taxon>
    </lineage>
</organism>
<protein>
    <submittedName>
        <fullName evidence="1">Uncharacterized protein</fullName>
    </submittedName>
</protein>
<reference evidence="1 2" key="1">
    <citation type="journal article" date="2020" name="Mol. Biol. Evol.">
        <title>Distinct Expression and Methylation Patterns for Genes with Different Fates following a Single Whole-Genome Duplication in Flowering Plants.</title>
        <authorList>
            <person name="Shi T."/>
            <person name="Rahmani R.S."/>
            <person name="Gugger P.F."/>
            <person name="Wang M."/>
            <person name="Li H."/>
            <person name="Zhang Y."/>
            <person name="Li Z."/>
            <person name="Wang Q."/>
            <person name="Van de Peer Y."/>
            <person name="Marchal K."/>
            <person name="Chen J."/>
        </authorList>
    </citation>
    <scope>NUCLEOTIDE SEQUENCE [LARGE SCALE GENOMIC DNA]</scope>
    <source>
        <tissue evidence="1">Leaf</tissue>
    </source>
</reference>
<evidence type="ECO:0000313" key="2">
    <source>
        <dbReference type="Proteomes" id="UP000607653"/>
    </source>
</evidence>
<dbReference type="Proteomes" id="UP000607653">
    <property type="component" value="Unassembled WGS sequence"/>
</dbReference>
<evidence type="ECO:0000313" key="1">
    <source>
        <dbReference type="EMBL" id="DAD33917.1"/>
    </source>
</evidence>
<comment type="caution">
    <text evidence="1">The sequence shown here is derived from an EMBL/GenBank/DDBJ whole genome shotgun (WGS) entry which is preliminary data.</text>
</comment>
<dbReference type="AlphaFoldDB" id="A0A822YN47"/>
<name>A0A822YN47_NELNU</name>
<proteinExistence type="predicted"/>
<keyword evidence="2" id="KW-1185">Reference proteome</keyword>
<dbReference type="EMBL" id="DUZY01000003">
    <property type="protein sequence ID" value="DAD33917.1"/>
    <property type="molecule type" value="Genomic_DNA"/>
</dbReference>
<gene>
    <name evidence="1" type="ORF">HUJ06_012768</name>
</gene>
<accession>A0A822YN47</accession>